<accession>K2G0L8</accession>
<evidence type="ECO:0000313" key="2">
    <source>
        <dbReference type="EMBL" id="EKE27677.1"/>
    </source>
</evidence>
<dbReference type="SUPFAM" id="SSF49503">
    <property type="entry name" value="Cupredoxins"/>
    <property type="match status" value="1"/>
</dbReference>
<dbReference type="InterPro" id="IPR008972">
    <property type="entry name" value="Cupredoxin"/>
</dbReference>
<gene>
    <name evidence="2" type="ORF">ACD_3C00172G0004</name>
</gene>
<protein>
    <submittedName>
        <fullName evidence="2">Uncharacterized protein</fullName>
    </submittedName>
</protein>
<dbReference type="AlphaFoldDB" id="K2G0L8"/>
<sequence length="186" mass="21332">MKKTVLLSLMVAATLILYSCWQWQTPPNGEIDTITGEIDTITGTETDEGSVNTGQIDTTTWSLNDTWSIIDTGSEADEKSESKTYMISITSTWFSPSTLTIKSWDRVDFVNKDSATHWPASGPHPVHTNYPGSWIEKCWTREASNIFDACKALAQNETFSFIFKEKWTWWYHDHRNPDITWRIIVQ</sequence>
<reference evidence="2" key="1">
    <citation type="journal article" date="2012" name="Science">
        <title>Fermentation, hydrogen, and sulfur metabolism in multiple uncultivated bacterial phyla.</title>
        <authorList>
            <person name="Wrighton K.C."/>
            <person name="Thomas B.C."/>
            <person name="Sharon I."/>
            <person name="Miller C.S."/>
            <person name="Castelle C.J."/>
            <person name="VerBerkmoes N.C."/>
            <person name="Wilkins M.J."/>
            <person name="Hettich R.L."/>
            <person name="Lipton M.S."/>
            <person name="Williams K.H."/>
            <person name="Long P.E."/>
            <person name="Banfield J.F."/>
        </authorList>
    </citation>
    <scope>NUCLEOTIDE SEQUENCE [LARGE SCALE GENOMIC DNA]</scope>
</reference>
<dbReference type="Gene3D" id="2.60.40.420">
    <property type="entry name" value="Cupredoxins - blue copper proteins"/>
    <property type="match status" value="1"/>
</dbReference>
<dbReference type="EMBL" id="AMFJ01000446">
    <property type="protein sequence ID" value="EKE27677.1"/>
    <property type="molecule type" value="Genomic_DNA"/>
</dbReference>
<dbReference type="PROSITE" id="PS51257">
    <property type="entry name" value="PROKAR_LIPOPROTEIN"/>
    <property type="match status" value="1"/>
</dbReference>
<comment type="caution">
    <text evidence="2">The sequence shown here is derived from an EMBL/GenBank/DDBJ whole genome shotgun (WGS) entry which is preliminary data.</text>
</comment>
<keyword evidence="1" id="KW-0732">Signal</keyword>
<feature type="chain" id="PRO_5017194372" evidence="1">
    <location>
        <begin position="25"/>
        <end position="186"/>
    </location>
</feature>
<feature type="signal peptide" evidence="1">
    <location>
        <begin position="1"/>
        <end position="24"/>
    </location>
</feature>
<evidence type="ECO:0000256" key="1">
    <source>
        <dbReference type="SAM" id="SignalP"/>
    </source>
</evidence>
<proteinExistence type="predicted"/>
<name>K2G0L8_9BACT</name>
<organism evidence="2">
    <name type="scientific">uncultured bacterium</name>
    <name type="common">gcode 4</name>
    <dbReference type="NCBI Taxonomy" id="1234023"/>
    <lineage>
        <taxon>Bacteria</taxon>
        <taxon>environmental samples</taxon>
    </lineage>
</organism>